<feature type="region of interest" description="Disordered" evidence="3">
    <location>
        <begin position="1"/>
        <end position="111"/>
    </location>
</feature>
<keyword evidence="1 2" id="KW-0344">Guanine-nucleotide releasing factor</keyword>
<feature type="compositionally biased region" description="Low complexity" evidence="3">
    <location>
        <begin position="31"/>
        <end position="54"/>
    </location>
</feature>
<gene>
    <name evidence="6" type="ORF">VHEMI09656</name>
</gene>
<feature type="compositionally biased region" description="Basic residues" evidence="3">
    <location>
        <begin position="73"/>
        <end position="86"/>
    </location>
</feature>
<reference evidence="6 7" key="1">
    <citation type="journal article" date="2015" name="Genome Announc.">
        <title>Draft Genome Sequence and Gene Annotation of the Entomopathogenic Fungus Verticillium hemipterigenum.</title>
        <authorList>
            <person name="Horn F."/>
            <person name="Habel A."/>
            <person name="Scharf D.H."/>
            <person name="Dworschak J."/>
            <person name="Brakhage A.A."/>
            <person name="Guthke R."/>
            <person name="Hertweck C."/>
            <person name="Linde J."/>
        </authorList>
    </citation>
    <scope>NUCLEOTIDE SEQUENCE [LARGE SCALE GENOMIC DNA]</scope>
</reference>
<dbReference type="Gene3D" id="1.20.870.10">
    <property type="entry name" value="Son of sevenless (SoS) protein Chain: S domain 1"/>
    <property type="match status" value="1"/>
</dbReference>
<evidence type="ECO:0000256" key="3">
    <source>
        <dbReference type="SAM" id="MobiDB-lite"/>
    </source>
</evidence>
<dbReference type="InterPro" id="IPR008937">
    <property type="entry name" value="Ras-like_GEF"/>
</dbReference>
<evidence type="ECO:0000313" key="6">
    <source>
        <dbReference type="EMBL" id="CEJ94105.1"/>
    </source>
</evidence>
<feature type="compositionally biased region" description="Basic residues" evidence="3">
    <location>
        <begin position="424"/>
        <end position="433"/>
    </location>
</feature>
<dbReference type="CDD" id="cd06224">
    <property type="entry name" value="REM"/>
    <property type="match status" value="1"/>
</dbReference>
<dbReference type="InterPro" id="IPR023578">
    <property type="entry name" value="Ras_GEF_dom_sf"/>
</dbReference>
<feature type="compositionally biased region" description="Low complexity" evidence="3">
    <location>
        <begin position="87"/>
        <end position="97"/>
    </location>
</feature>
<evidence type="ECO:0000259" key="4">
    <source>
        <dbReference type="PROSITE" id="PS50009"/>
    </source>
</evidence>
<evidence type="ECO:0008006" key="8">
    <source>
        <dbReference type="Google" id="ProtNLM"/>
    </source>
</evidence>
<dbReference type="InterPro" id="IPR036964">
    <property type="entry name" value="RASGEF_cat_dom_sf"/>
</dbReference>
<dbReference type="PANTHER" id="PTHR23113">
    <property type="entry name" value="GUANINE NUCLEOTIDE EXCHANGE FACTOR"/>
    <property type="match status" value="1"/>
</dbReference>
<evidence type="ECO:0000256" key="2">
    <source>
        <dbReference type="PROSITE-ProRule" id="PRU00168"/>
    </source>
</evidence>
<dbReference type="OrthoDB" id="28357at2759"/>
<accession>A0A0A1TQG3</accession>
<dbReference type="SUPFAM" id="SSF48366">
    <property type="entry name" value="Ras GEF"/>
    <property type="match status" value="1"/>
</dbReference>
<dbReference type="GO" id="GO:0005085">
    <property type="term" value="F:guanyl-nucleotide exchange factor activity"/>
    <property type="evidence" value="ECO:0007669"/>
    <property type="project" value="UniProtKB-KW"/>
</dbReference>
<dbReference type="Gene3D" id="1.10.840.10">
    <property type="entry name" value="Ras guanine-nucleotide exchange factors catalytic domain"/>
    <property type="match status" value="1"/>
</dbReference>
<proteinExistence type="predicted"/>
<dbReference type="STRING" id="1531966.A0A0A1TQG3"/>
<dbReference type="EMBL" id="CDHN01000006">
    <property type="protein sequence ID" value="CEJ94105.1"/>
    <property type="molecule type" value="Genomic_DNA"/>
</dbReference>
<dbReference type="CDD" id="cd00882">
    <property type="entry name" value="Ras_like_GTPase"/>
    <property type="match status" value="1"/>
</dbReference>
<feature type="region of interest" description="Disordered" evidence="3">
    <location>
        <begin position="380"/>
        <end position="462"/>
    </location>
</feature>
<evidence type="ECO:0000256" key="1">
    <source>
        <dbReference type="ARBA" id="ARBA00022658"/>
    </source>
</evidence>
<dbReference type="GO" id="GO:0005886">
    <property type="term" value="C:plasma membrane"/>
    <property type="evidence" value="ECO:0007669"/>
    <property type="project" value="TreeGrafter"/>
</dbReference>
<dbReference type="Gene3D" id="3.40.50.300">
    <property type="entry name" value="P-loop containing nucleotide triphosphate hydrolases"/>
    <property type="match status" value="1"/>
</dbReference>
<dbReference type="PROSITE" id="PS50212">
    <property type="entry name" value="RASGEF_NTER"/>
    <property type="match status" value="1"/>
</dbReference>
<feature type="domain" description="N-terminal Ras-GEF" evidence="5">
    <location>
        <begin position="470"/>
        <end position="600"/>
    </location>
</feature>
<evidence type="ECO:0000313" key="7">
    <source>
        <dbReference type="Proteomes" id="UP000039046"/>
    </source>
</evidence>
<sequence>MPHTRHSRDGASSGSSHSDEHRSVHPRRSSSRTTASTAAAAAKSSSSAGSRRPSLQQRSSATDHHPSGIPSYPHHHQNQQHQRHSAASKQQQQQPAALAPPPQDHNNRDSFASIVDDPFFLRYDPAISHTSPAALAAADLDPSHHPNALATTYYEEAQTDSDESDEAEPWQTSYRESLIIGRNPPVSYPLSTMDGFNIAVIGATGVGKSTFIQRVLGLPRPTTSGTSTVRLVVDNVTHTVTLLELDLEHFDLTSSQPIQWPKHINGHSVPSVDGALILYDVLSKESVRMLPQTMTALTRSGLPSILVANKCEQPDDEWEVDPDGMAGHKFFTQCLASYKISETNPEAGRACLQAMLRGAVSHRKADPADPVLRKRAQSAVNLEAPEANAGRPTSQQSKHSRASSELSVLRPYPNQQGSESYRTRVSRSPRKGVRTSDKPGTDYFLDVDGSDGETQVNSDDGSVVLRPDETQQKLGGVLFDDLVDRLLALRLSRADNNFSDIFLCLYRKFATPGDLFAAIMIRLDRVKEDKSSHYLATTATQLRIIEIIAKWVSLYPGDFARVSKRKSLQEFVNQLSTEPIFCIASQQMRRSLSRCVMEDDDTGWAAADDEDIATEKLAKDVGAVTGNIGKLVIDDELDEESERARMQNGSGGYIQFHSYDEYEKEASLLEPTDYLPMDKERYHSLMEFSDDEIAEELTRIDWIMYSSIRIRDFVRYVSLSASKKEKCKSLRNVNRMINHFNHVAKWVANLILLRDKAKHRASMLERFMNISIKLRQLNNYNGLAAVLAGINGTAIHRLAQTRALVPADVQKRFARTVILMGTQKSHFAYRLAWENSPLPRIPFIPLHLRDLVSAEEGSKTFVGPSENRVNWKKFEVLGEVLLPLMRSQGTAYPNLNPNMAIRELILACKMPTDDEEIYQRSVEVESANSSVFDPTKKKFPWDRGVWITKAGLCHVRFSVCLNGELLCGKDDVRCFIETIRDCDIWIRLGLRLRYAGEPDPLIASDLAFSIHHPDISSTLITPTSVIKAELQSLSYTLVLTKGKAKSSNRKRHSSTAKAKLANKTRKIERKQAEPDRFYDGLDLVDKQAIDEIVQSLGLGQPSDGVQETDEDLDLGQATQALVMENAVTLVSMLLNLAAIGTTRPTSGFVPDYRISPGQTLCNLAPGVFHYDHLQKLREGAELIPTIARSLEAMRSAESISLRKKLLNQDQQEQTGQASNTQEEAEMGPLCKNLQRRLWETMLRHMKAPPLKSKEAIMATMSSPNPVQATCEDQRTPNTSRTITTNQVEENIGPWPELAMHSMPMNPLTDLAPTPDPTSIPINAACLPPTGFPVSGHQCHQVFAYPHLYTPQNIQPFPLPNPVHYYGYQAPVPLPTPQAEFYQREASEQQYQSFEDMLFDM</sequence>
<dbReference type="SMART" id="SM00147">
    <property type="entry name" value="RasGEF"/>
    <property type="match status" value="1"/>
</dbReference>
<feature type="region of interest" description="Disordered" evidence="3">
    <location>
        <begin position="1207"/>
        <end position="1228"/>
    </location>
</feature>
<dbReference type="Pfam" id="PF00617">
    <property type="entry name" value="RasGEF"/>
    <property type="match status" value="1"/>
</dbReference>
<feature type="domain" description="Ras-GEF" evidence="4">
    <location>
        <begin position="689"/>
        <end position="927"/>
    </location>
</feature>
<evidence type="ECO:0000259" key="5">
    <source>
        <dbReference type="PROSITE" id="PS50212"/>
    </source>
</evidence>
<dbReference type="Proteomes" id="UP000039046">
    <property type="component" value="Unassembled WGS sequence"/>
</dbReference>
<name>A0A0A1TQG3_9HYPO</name>
<keyword evidence="7" id="KW-1185">Reference proteome</keyword>
<dbReference type="Pfam" id="PF00618">
    <property type="entry name" value="RasGEF_N"/>
    <property type="match status" value="1"/>
</dbReference>
<dbReference type="SUPFAM" id="SSF52540">
    <property type="entry name" value="P-loop containing nucleoside triphosphate hydrolases"/>
    <property type="match status" value="1"/>
</dbReference>
<dbReference type="InterPro" id="IPR000651">
    <property type="entry name" value="Ras-like_Gua-exchang_fac_N"/>
</dbReference>
<dbReference type="InterPro" id="IPR001895">
    <property type="entry name" value="RASGEF_cat_dom"/>
</dbReference>
<feature type="compositionally biased region" description="Polar residues" evidence="3">
    <location>
        <begin position="1207"/>
        <end position="1221"/>
    </location>
</feature>
<organism evidence="6 7">
    <name type="scientific">[Torrubiella] hemipterigena</name>
    <dbReference type="NCBI Taxonomy" id="1531966"/>
    <lineage>
        <taxon>Eukaryota</taxon>
        <taxon>Fungi</taxon>
        <taxon>Dikarya</taxon>
        <taxon>Ascomycota</taxon>
        <taxon>Pezizomycotina</taxon>
        <taxon>Sordariomycetes</taxon>
        <taxon>Hypocreomycetidae</taxon>
        <taxon>Hypocreales</taxon>
        <taxon>Clavicipitaceae</taxon>
        <taxon>Clavicipitaceae incertae sedis</taxon>
        <taxon>'Torrubiella' clade</taxon>
    </lineage>
</organism>
<dbReference type="GO" id="GO:0007265">
    <property type="term" value="P:Ras protein signal transduction"/>
    <property type="evidence" value="ECO:0007669"/>
    <property type="project" value="TreeGrafter"/>
</dbReference>
<dbReference type="PROSITE" id="PS50009">
    <property type="entry name" value="RASGEF_CAT"/>
    <property type="match status" value="1"/>
</dbReference>
<dbReference type="PANTHER" id="PTHR23113:SF348">
    <property type="entry name" value="GUANYL-NUCLEOTIDE EXCHANGE FACTOR RASGEF, PUTATIVE (AFU_ORTHOLOGUE AFUA_1G04700)-RELATED"/>
    <property type="match status" value="1"/>
</dbReference>
<dbReference type="HOGENOM" id="CLU_005431_1_1_1"/>
<dbReference type="InterPro" id="IPR027417">
    <property type="entry name" value="P-loop_NTPase"/>
</dbReference>
<protein>
    <recommendedName>
        <fullName evidence="8">Ras guanine nucleotide exchange factor A</fullName>
    </recommendedName>
</protein>